<dbReference type="EC" id="3.5.4.26" evidence="1"/>
<gene>
    <name evidence="1" type="primary">ribD</name>
    <name evidence="1" type="ORF">ACI1P1_01730</name>
</gene>
<keyword evidence="1" id="KW-0560">Oxidoreductase</keyword>
<evidence type="ECO:0000313" key="1">
    <source>
        <dbReference type="EMBL" id="MFM9327008.1"/>
    </source>
</evidence>
<keyword evidence="1" id="KW-0378">Hydrolase</keyword>
<dbReference type="EC" id="1.1.1.193" evidence="1"/>
<reference evidence="1" key="1">
    <citation type="submission" date="2024-12" db="EMBL/GenBank/DDBJ databases">
        <authorList>
            <person name="Wu N."/>
        </authorList>
    </citation>
    <scope>NUCLEOTIDE SEQUENCE</scope>
    <source>
        <strain evidence="1">P15</strain>
    </source>
</reference>
<organism evidence="1 2">
    <name type="scientific">Paenibacillus mesotrionivorans</name>
    <dbReference type="NCBI Taxonomy" id="3160968"/>
    <lineage>
        <taxon>Bacteria</taxon>
        <taxon>Bacillati</taxon>
        <taxon>Bacillota</taxon>
        <taxon>Bacilli</taxon>
        <taxon>Bacillales</taxon>
        <taxon>Paenibacillaceae</taxon>
        <taxon>Paenibacillus</taxon>
    </lineage>
</organism>
<dbReference type="EMBL" id="JBJURJ010000001">
    <property type="protein sequence ID" value="MFM9327008.1"/>
    <property type="molecule type" value="Genomic_DNA"/>
</dbReference>
<proteinExistence type="predicted"/>
<name>A0ACC7NR30_9BACL</name>
<evidence type="ECO:0000313" key="2">
    <source>
        <dbReference type="Proteomes" id="UP001631969"/>
    </source>
</evidence>
<accession>A0ACC7NR30</accession>
<keyword evidence="2" id="KW-1185">Reference proteome</keyword>
<protein>
    <submittedName>
        <fullName evidence="1">Bifunctional diaminohydroxyphosphoribosylaminopyrimidine deaminase/5-amino-6-(5-phosphoribosylamino)uracil reductase RibD</fullName>
        <ecNumber evidence="1">1.1.1.193</ecNumber>
        <ecNumber evidence="1">3.5.4.26</ecNumber>
    </submittedName>
</protein>
<sequence length="377" mass="40491">MNPQDVMNDEWYMRLALQLAAGAAGQTGINPVVGCVIVKDGRILGMGAHLRRGGDHAEIHALRMAGGEAAGATAYVTLEPCSHYGKTPPCAKRLIEAGVIRVVAAAKDPNPLVSGNGLAMLEGAGIEVEAGILEQEATQQNEAFNHYIVHHTPFITLKTASTLDGRIASRTGDSRWVTGEAAREYVHTLRHRHQGIMVGIQTVIADDPSLTTRLDVPGLDPVPVIVDSMLRIPEDARLLERPGAILLSTYQAPPDKIKRLEDRGHRVLLTGFGPHVDLEEAMRLLGEREIASVLLEGGGKLNGSMLEARLIHKCVLFFAPKIIGGAGAPGNFDFAGFEKMGDAIVLDRLKVEQMGQDVCISGYPRYGQAEEEPAGTE</sequence>
<comment type="caution">
    <text evidence="1">The sequence shown here is derived from an EMBL/GenBank/DDBJ whole genome shotgun (WGS) entry which is preliminary data.</text>
</comment>
<dbReference type="Proteomes" id="UP001631969">
    <property type="component" value="Unassembled WGS sequence"/>
</dbReference>